<evidence type="ECO:0000313" key="2">
    <source>
        <dbReference type="Proteomes" id="UP000001476"/>
    </source>
</evidence>
<reference evidence="1 2" key="1">
    <citation type="journal article" date="2009" name="Proc. Natl. Acad. Sci. U.S.A.">
        <title>Characterizing a model human gut microbiota composed of members of its two dominant bacterial phyla.</title>
        <authorList>
            <person name="Mahowald M.A."/>
            <person name="Rey F.E."/>
            <person name="Seedorf H."/>
            <person name="Turnbaugh P.J."/>
            <person name="Fulton R.S."/>
            <person name="Wollam A."/>
            <person name="Shah N."/>
            <person name="Wang C."/>
            <person name="Magrini V."/>
            <person name="Wilson R.K."/>
            <person name="Cantarel B.L."/>
            <person name="Coutinho P.M."/>
            <person name="Henrissat B."/>
            <person name="Crock L.W."/>
            <person name="Russell A."/>
            <person name="Verberkmoes N.C."/>
            <person name="Hettich R.L."/>
            <person name="Gordon J.I."/>
        </authorList>
    </citation>
    <scope>NUCLEOTIDE SEQUENCE [LARGE SCALE GENOMIC DNA]</scope>
    <source>
        <strain evidence="2">ATCC 27750 / DSM 3376 / VPI C15-48 / C15-B4</strain>
    </source>
</reference>
<proteinExistence type="predicted"/>
<accession>C4Z1U3</accession>
<protein>
    <recommendedName>
        <fullName evidence="3">Leucine-rich repeat domain-containing protein</fullName>
    </recommendedName>
</protein>
<dbReference type="InterPro" id="IPR026906">
    <property type="entry name" value="LRR_5"/>
</dbReference>
<gene>
    <name evidence="1" type="ordered locus">EUBELI_01461</name>
</gene>
<evidence type="ECO:0008006" key="3">
    <source>
        <dbReference type="Google" id="ProtNLM"/>
    </source>
</evidence>
<organism evidence="1 2">
    <name type="scientific">Lachnospira eligens (strain ATCC 27750 / DSM 3376 / VPI C15-48 / C15-B4)</name>
    <name type="common">Eubacterium eligens</name>
    <dbReference type="NCBI Taxonomy" id="515620"/>
    <lineage>
        <taxon>Bacteria</taxon>
        <taxon>Bacillati</taxon>
        <taxon>Bacillota</taxon>
        <taxon>Clostridia</taxon>
        <taxon>Lachnospirales</taxon>
        <taxon>Lachnospiraceae</taxon>
        <taxon>Lachnospira</taxon>
    </lineage>
</organism>
<sequence length="244" mass="26439">MKGKRIITGIMLVLVMVCISGCKKISKAAIFTYEENDAGKLVITGLTDKGRADAKIVVPAQIDGRQVEGIGSGVFRDDTTVTEIVISDGISYIAENAFLSCYNLKTIEIPESVNSVGTNAFTDTQWEYDQLADKNEIIVNDVLCKVSKDSGIYNIPDGVRTVASGVFYNKDGLTQINIPDSVEVIGAYAFAGCKGLKEVKLPSGIKRIEYGAFSDMNISEIDVPKSVDYIGNEAFEGIENVIKR</sequence>
<dbReference type="Proteomes" id="UP000001476">
    <property type="component" value="Chromosome"/>
</dbReference>
<dbReference type="SUPFAM" id="SSF52058">
    <property type="entry name" value="L domain-like"/>
    <property type="match status" value="1"/>
</dbReference>
<dbReference type="PANTHER" id="PTHR45661">
    <property type="entry name" value="SURFACE ANTIGEN"/>
    <property type="match status" value="1"/>
</dbReference>
<evidence type="ECO:0000313" key="1">
    <source>
        <dbReference type="EMBL" id="ACR72454.1"/>
    </source>
</evidence>
<dbReference type="Gene3D" id="3.80.10.10">
    <property type="entry name" value="Ribonuclease Inhibitor"/>
    <property type="match status" value="2"/>
</dbReference>
<name>C4Z1U3_LACE2</name>
<dbReference type="InterPro" id="IPR053139">
    <property type="entry name" value="Surface_bspA-like"/>
</dbReference>
<dbReference type="KEGG" id="eel:EUBELI_01461"/>
<dbReference type="AlphaFoldDB" id="C4Z1U3"/>
<dbReference type="HOGENOM" id="CLU_1089314_0_0_9"/>
<dbReference type="InterPro" id="IPR032675">
    <property type="entry name" value="LRR_dom_sf"/>
</dbReference>
<dbReference type="STRING" id="515620.EUBELI_01461"/>
<dbReference type="EMBL" id="CP001104">
    <property type="protein sequence ID" value="ACR72454.1"/>
    <property type="molecule type" value="Genomic_DNA"/>
</dbReference>
<dbReference type="eggNOG" id="COG5492">
    <property type="taxonomic scope" value="Bacteria"/>
</dbReference>
<dbReference type="Pfam" id="PF13306">
    <property type="entry name" value="LRR_5"/>
    <property type="match status" value="1"/>
</dbReference>
<dbReference type="PANTHER" id="PTHR45661:SF3">
    <property type="entry name" value="IG-LIKE DOMAIN-CONTAINING PROTEIN"/>
    <property type="match status" value="1"/>
</dbReference>
<keyword evidence="2" id="KW-1185">Reference proteome</keyword>